<organism evidence="1">
    <name type="scientific">Cupriavidus taiwanensis</name>
    <dbReference type="NCBI Taxonomy" id="164546"/>
    <lineage>
        <taxon>Bacteria</taxon>
        <taxon>Pseudomonadati</taxon>
        <taxon>Pseudomonadota</taxon>
        <taxon>Betaproteobacteria</taxon>
        <taxon>Burkholderiales</taxon>
        <taxon>Burkholderiaceae</taxon>
        <taxon>Cupriavidus</taxon>
    </lineage>
</organism>
<evidence type="ECO:0000313" key="1">
    <source>
        <dbReference type="EMBL" id="SOY46147.1"/>
    </source>
</evidence>
<dbReference type="Proteomes" id="UP000256780">
    <property type="component" value="Chromosome CBM2587_a"/>
</dbReference>
<name>A0A375BIG1_9BURK</name>
<sequence>MSVNLRYQLNYCEGYGVLAYTTFQ</sequence>
<comment type="caution">
    <text evidence="1">The sequence shown here is derived from an EMBL/GenBank/DDBJ whole genome shotgun (WGS) entry which is preliminary data.</text>
</comment>
<reference evidence="1" key="1">
    <citation type="submission" date="2018-01" db="EMBL/GenBank/DDBJ databases">
        <authorList>
            <person name="Clerissi C."/>
        </authorList>
    </citation>
    <scope>NUCLEOTIDE SEQUENCE</scope>
    <source>
        <strain evidence="1">Cupriavidus sp. LMG 19464</strain>
    </source>
</reference>
<gene>
    <name evidence="1" type="ORF">CBM2587_A160024</name>
</gene>
<dbReference type="AlphaFoldDB" id="A0A375BIG1"/>
<proteinExistence type="predicted"/>
<dbReference type="EMBL" id="OFSQ01000008">
    <property type="protein sequence ID" value="SOY46147.1"/>
    <property type="molecule type" value="Genomic_DNA"/>
</dbReference>
<accession>A0A375BIG1</accession>
<protein>
    <submittedName>
        <fullName evidence="1">Uncharacterized protein</fullName>
    </submittedName>
</protein>